<dbReference type="AlphaFoldDB" id="A0A3P1SDE6"/>
<sequence>MPATIFVRFDAPAPVPATPRRLHAALGRIFDIPEGIDPERARTIASLAHRPTHDNGGPKPYSIGEMSQIGDAFVMEIRLLDDRLISTLDAWLAWGGVLPIGDGGPDTVHLAALDAQITSMVSWEELAATPVAMSWDVEFLTPIVFSSRGSHIYGVTPAGLATSLQQRWWSYDSASAPSKPNRDEIEALFDWESELQPVTLSLAKGRGDKRGRLASRSIEAYEGHMWIDALEEGAYAQEFSQLMALSRYTNAGSYTSYGLGVMVARAVEE</sequence>
<reference evidence="2 3" key="1">
    <citation type="submission" date="2018-11" db="EMBL/GenBank/DDBJ databases">
        <title>Genomes From Bacteria Associated with the Canine Oral Cavity: a Test Case for Automated Genome-Based Taxonomic Assignment.</title>
        <authorList>
            <person name="Coil D.A."/>
            <person name="Jospin G."/>
            <person name="Darling A.E."/>
            <person name="Wallis C."/>
            <person name="Davis I.J."/>
            <person name="Harris S."/>
            <person name="Eisen J.A."/>
            <person name="Holcombe L.J."/>
            <person name="O'Flynn C."/>
        </authorList>
    </citation>
    <scope>NUCLEOTIDE SEQUENCE [LARGE SCALE GENOMIC DNA]</scope>
    <source>
        <strain evidence="2 3">OH770</strain>
    </source>
</reference>
<dbReference type="Proteomes" id="UP000280444">
    <property type="component" value="Unassembled WGS sequence"/>
</dbReference>
<dbReference type="OrthoDB" id="3248825at2"/>
<dbReference type="Gene3D" id="3.30.70.1900">
    <property type="match status" value="1"/>
</dbReference>
<dbReference type="Pfam" id="PF10040">
    <property type="entry name" value="CRISPR_Cas6"/>
    <property type="match status" value="1"/>
</dbReference>
<evidence type="ECO:0000313" key="2">
    <source>
        <dbReference type="EMBL" id="RRC95049.1"/>
    </source>
</evidence>
<organism evidence="2 3">
    <name type="scientific">Schaalia canis</name>
    <dbReference type="NCBI Taxonomy" id="100469"/>
    <lineage>
        <taxon>Bacteria</taxon>
        <taxon>Bacillati</taxon>
        <taxon>Actinomycetota</taxon>
        <taxon>Actinomycetes</taxon>
        <taxon>Actinomycetales</taxon>
        <taxon>Actinomycetaceae</taxon>
        <taxon>Schaalia</taxon>
    </lineage>
</organism>
<dbReference type="EMBL" id="RQZF01000007">
    <property type="protein sequence ID" value="RRC95049.1"/>
    <property type="molecule type" value="Genomic_DNA"/>
</dbReference>
<protein>
    <submittedName>
        <fullName evidence="2">CRISPR system precrRNA processing endoribonuclease RAMP protein Cas6</fullName>
    </submittedName>
</protein>
<gene>
    <name evidence="2" type="ORF">EII11_07375</name>
</gene>
<keyword evidence="3" id="KW-1185">Reference proteome</keyword>
<name>A0A3P1SDE6_9ACTO</name>
<evidence type="ECO:0000313" key="3">
    <source>
        <dbReference type="Proteomes" id="UP000280444"/>
    </source>
</evidence>
<evidence type="ECO:0000259" key="1">
    <source>
        <dbReference type="Pfam" id="PF10040"/>
    </source>
</evidence>
<dbReference type="RefSeq" id="WP_124870892.1">
    <property type="nucleotide sequence ID" value="NZ_RQZF01000007.1"/>
</dbReference>
<dbReference type="InterPro" id="IPR019267">
    <property type="entry name" value="CRISPR-assoc_Cas6_C"/>
</dbReference>
<accession>A0A3P1SDE6</accession>
<proteinExistence type="predicted"/>
<feature type="domain" description="CRISPR-associated protein Cas6 C-terminal" evidence="1">
    <location>
        <begin position="137"/>
        <end position="261"/>
    </location>
</feature>
<comment type="caution">
    <text evidence="2">The sequence shown here is derived from an EMBL/GenBank/DDBJ whole genome shotgun (WGS) entry which is preliminary data.</text>
</comment>